<dbReference type="SUPFAM" id="SSF51735">
    <property type="entry name" value="NAD(P)-binding Rossmann-fold domains"/>
    <property type="match status" value="1"/>
</dbReference>
<dbReference type="Gene3D" id="3.40.50.720">
    <property type="entry name" value="NAD(P)-binding Rossmann-like Domain"/>
    <property type="match status" value="1"/>
</dbReference>
<dbReference type="Proteomes" id="UP001596074">
    <property type="component" value="Unassembled WGS sequence"/>
</dbReference>
<comment type="similarity">
    <text evidence="1 3">Belongs to the short-chain dehydrogenases/reductases (SDR) family.</text>
</comment>
<dbReference type="SMART" id="SM00822">
    <property type="entry name" value="PKS_KR"/>
    <property type="match status" value="1"/>
</dbReference>
<dbReference type="InterPro" id="IPR020904">
    <property type="entry name" value="Sc_DH/Rdtase_CS"/>
</dbReference>
<evidence type="ECO:0000259" key="4">
    <source>
        <dbReference type="SMART" id="SM00822"/>
    </source>
</evidence>
<dbReference type="RefSeq" id="WP_378281260.1">
    <property type="nucleotide sequence ID" value="NZ_JBHSON010000009.1"/>
</dbReference>
<comment type="caution">
    <text evidence="5">The sequence shown here is derived from an EMBL/GenBank/DDBJ whole genome shotgun (WGS) entry which is preliminary data.</text>
</comment>
<feature type="domain" description="Ketoreductase" evidence="4">
    <location>
        <begin position="11"/>
        <end position="192"/>
    </location>
</feature>
<evidence type="ECO:0000313" key="5">
    <source>
        <dbReference type="EMBL" id="MFC5745635.1"/>
    </source>
</evidence>
<dbReference type="CDD" id="cd05233">
    <property type="entry name" value="SDR_c"/>
    <property type="match status" value="1"/>
</dbReference>
<dbReference type="PANTHER" id="PTHR44196">
    <property type="entry name" value="DEHYDROGENASE/REDUCTASE SDR FAMILY MEMBER 7B"/>
    <property type="match status" value="1"/>
</dbReference>
<dbReference type="PANTHER" id="PTHR44196:SF1">
    <property type="entry name" value="DEHYDROGENASE_REDUCTASE SDR FAMILY MEMBER 7B"/>
    <property type="match status" value="1"/>
</dbReference>
<proteinExistence type="inferred from homology"/>
<sequence>MRTRQSPLTDRVAVLTGAAGGIGGETALRLTAKGVRVALLDRDADRLRPLAAKMGDRAAAFPVDVTDRDGLERVTAEVADRFGGIDIVIANAGISGPLATVAAIKPAEFEQVVEVNLLGVWHTVRAALPYVTARRGYIMLTSSIAAAIPCPTVAAYASSKAGVEAFGRALRIELAHTGTAVGIAYFGAVDTGLVHGLMTRPSLADGLQKMPKVIGAPISVSRAGAAMVNGVERRSRSVYAPWWVPGLLALRSQFAAVADPVAGRFPPLARLIKDVDHA</sequence>
<dbReference type="InterPro" id="IPR036291">
    <property type="entry name" value="NAD(P)-bd_dom_sf"/>
</dbReference>
<protein>
    <submittedName>
        <fullName evidence="5">Short-chain dehydrogenase/reductase</fullName>
    </submittedName>
</protein>
<keyword evidence="6" id="KW-1185">Reference proteome</keyword>
<dbReference type="NCBIfam" id="NF004526">
    <property type="entry name" value="PRK05872.1"/>
    <property type="match status" value="1"/>
</dbReference>
<name>A0ABW0ZXF6_9ACTN</name>
<reference evidence="6" key="1">
    <citation type="journal article" date="2019" name="Int. J. Syst. Evol. Microbiol.">
        <title>The Global Catalogue of Microorganisms (GCM) 10K type strain sequencing project: providing services to taxonomists for standard genome sequencing and annotation.</title>
        <authorList>
            <consortium name="The Broad Institute Genomics Platform"/>
            <consortium name="The Broad Institute Genome Sequencing Center for Infectious Disease"/>
            <person name="Wu L."/>
            <person name="Ma J."/>
        </authorList>
    </citation>
    <scope>NUCLEOTIDE SEQUENCE [LARGE SCALE GENOMIC DNA]</scope>
    <source>
        <strain evidence="6">KCTC 42087</strain>
    </source>
</reference>
<dbReference type="InterPro" id="IPR057326">
    <property type="entry name" value="KR_dom"/>
</dbReference>
<dbReference type="PRINTS" id="PR00081">
    <property type="entry name" value="GDHRDH"/>
</dbReference>
<evidence type="ECO:0000256" key="2">
    <source>
        <dbReference type="ARBA" id="ARBA00023002"/>
    </source>
</evidence>
<dbReference type="Pfam" id="PF00106">
    <property type="entry name" value="adh_short"/>
    <property type="match status" value="1"/>
</dbReference>
<evidence type="ECO:0000256" key="1">
    <source>
        <dbReference type="ARBA" id="ARBA00006484"/>
    </source>
</evidence>
<accession>A0ABW0ZXF6</accession>
<evidence type="ECO:0000313" key="6">
    <source>
        <dbReference type="Proteomes" id="UP001596074"/>
    </source>
</evidence>
<dbReference type="PROSITE" id="PS00061">
    <property type="entry name" value="ADH_SHORT"/>
    <property type="match status" value="1"/>
</dbReference>
<keyword evidence="2" id="KW-0560">Oxidoreductase</keyword>
<dbReference type="EMBL" id="JBHSON010000009">
    <property type="protein sequence ID" value="MFC5745635.1"/>
    <property type="molecule type" value="Genomic_DNA"/>
</dbReference>
<evidence type="ECO:0000256" key="3">
    <source>
        <dbReference type="RuleBase" id="RU000363"/>
    </source>
</evidence>
<dbReference type="PRINTS" id="PR00080">
    <property type="entry name" value="SDRFAMILY"/>
</dbReference>
<gene>
    <name evidence="5" type="ORF">ACFPZN_08460</name>
</gene>
<dbReference type="InterPro" id="IPR002347">
    <property type="entry name" value="SDR_fam"/>
</dbReference>
<organism evidence="5 6">
    <name type="scientific">Actinomadura rugatobispora</name>
    <dbReference type="NCBI Taxonomy" id="1994"/>
    <lineage>
        <taxon>Bacteria</taxon>
        <taxon>Bacillati</taxon>
        <taxon>Actinomycetota</taxon>
        <taxon>Actinomycetes</taxon>
        <taxon>Streptosporangiales</taxon>
        <taxon>Thermomonosporaceae</taxon>
        <taxon>Actinomadura</taxon>
    </lineage>
</organism>